<dbReference type="AlphaFoldDB" id="A0A9N9F4C9"/>
<feature type="compositionally biased region" description="Low complexity" evidence="7">
    <location>
        <begin position="201"/>
        <end position="210"/>
    </location>
</feature>
<evidence type="ECO:0000256" key="4">
    <source>
        <dbReference type="ARBA" id="ARBA00022448"/>
    </source>
</evidence>
<evidence type="ECO:0000256" key="3">
    <source>
        <dbReference type="ARBA" id="ARBA00013784"/>
    </source>
</evidence>
<feature type="compositionally biased region" description="Polar residues" evidence="7">
    <location>
        <begin position="101"/>
        <end position="136"/>
    </location>
</feature>
<dbReference type="Gene3D" id="1.10.10.2570">
    <property type="match status" value="1"/>
</dbReference>
<comment type="similarity">
    <text evidence="2">Belongs to the ATG29 family.</text>
</comment>
<dbReference type="InterPro" id="IPR040666">
    <property type="entry name" value="Atg29_N"/>
</dbReference>
<evidence type="ECO:0000256" key="1">
    <source>
        <dbReference type="ARBA" id="ARBA00004329"/>
    </source>
</evidence>
<dbReference type="InterPro" id="IPR039362">
    <property type="entry name" value="ATG29_sf"/>
</dbReference>
<dbReference type="GO" id="GO:0000407">
    <property type="term" value="C:phagophore assembly site"/>
    <property type="evidence" value="ECO:0007669"/>
    <property type="project" value="UniProtKB-SubCell"/>
</dbReference>
<comment type="caution">
    <text evidence="9">The sequence shown here is derived from an EMBL/GenBank/DDBJ whole genome shotgun (WGS) entry which is preliminary data.</text>
</comment>
<proteinExistence type="inferred from homology"/>
<evidence type="ECO:0000256" key="2">
    <source>
        <dbReference type="ARBA" id="ARBA00010082"/>
    </source>
</evidence>
<sequence length="412" mass="44916">MSSERPLHVVIRIPYKRPPGFVEPPTVVWTDEMEQKLWEILTINKRQNIDWNAASKLLNVPVPYLLRYAAFLYETQLRDVQMQLRLGEALSASNISTFSSRNRASSLGAGSQRPASVLSNASREQYVTSRGANAGSQEMVRTGSNNSLSDGRKPTNGSTSSIAAQPVNEVGSSYQSKNPLPPPEVRTPQAYVAPSPPPFGSPSSSRRLMSTSSSVSTITTTVDPVSRQPIQVTPKQETFPTTNLSTIESQTTNSYATPAASLSLPLSKTLSNSLSPLDAHELSKNVIEHSNYLDSLDEDYDSMRQSNEDSLSEQLARLQVDDVAAFLPFKPRPDGNKLDSETINPAGAVNSLNSVKSRLQPTSKQTLDHSSSCSDEDLDLTQSELEVAYLEDTSTSLSTPVDHSETTTSYSE</sequence>
<feature type="compositionally biased region" description="Polar residues" evidence="7">
    <location>
        <begin position="352"/>
        <end position="373"/>
    </location>
</feature>
<comment type="subcellular location">
    <subcellularLocation>
        <location evidence="1">Preautophagosomal structure</location>
    </subcellularLocation>
</comment>
<evidence type="ECO:0000313" key="9">
    <source>
        <dbReference type="EMBL" id="CAG8509616.1"/>
    </source>
</evidence>
<organism evidence="9 10">
    <name type="scientific">Acaulospora morrowiae</name>
    <dbReference type="NCBI Taxonomy" id="94023"/>
    <lineage>
        <taxon>Eukaryota</taxon>
        <taxon>Fungi</taxon>
        <taxon>Fungi incertae sedis</taxon>
        <taxon>Mucoromycota</taxon>
        <taxon>Glomeromycotina</taxon>
        <taxon>Glomeromycetes</taxon>
        <taxon>Diversisporales</taxon>
        <taxon>Acaulosporaceae</taxon>
        <taxon>Acaulospora</taxon>
    </lineage>
</organism>
<dbReference type="Pfam" id="PF18388">
    <property type="entry name" value="ATG29_N"/>
    <property type="match status" value="1"/>
</dbReference>
<dbReference type="GO" id="GO:0015031">
    <property type="term" value="P:protein transport"/>
    <property type="evidence" value="ECO:0007669"/>
    <property type="project" value="UniProtKB-KW"/>
</dbReference>
<protein>
    <recommendedName>
        <fullName evidence="3">Autophagy-related protein 29</fullName>
    </recommendedName>
</protein>
<feature type="region of interest" description="Disordered" evidence="7">
    <location>
        <begin position="101"/>
        <end position="210"/>
    </location>
</feature>
<keyword evidence="6" id="KW-0072">Autophagy</keyword>
<feature type="domain" description="Atg29 N-terminal" evidence="8">
    <location>
        <begin position="8"/>
        <end position="60"/>
    </location>
</feature>
<dbReference type="GO" id="GO:0000045">
    <property type="term" value="P:autophagosome assembly"/>
    <property type="evidence" value="ECO:0007669"/>
    <property type="project" value="InterPro"/>
</dbReference>
<feature type="compositionally biased region" description="Polar residues" evidence="7">
    <location>
        <begin position="392"/>
        <end position="412"/>
    </location>
</feature>
<evidence type="ECO:0000256" key="5">
    <source>
        <dbReference type="ARBA" id="ARBA00022927"/>
    </source>
</evidence>
<evidence type="ECO:0000256" key="7">
    <source>
        <dbReference type="SAM" id="MobiDB-lite"/>
    </source>
</evidence>
<dbReference type="OrthoDB" id="21072at2759"/>
<keyword evidence="4" id="KW-0813">Transport</keyword>
<accession>A0A9N9F4C9</accession>
<dbReference type="PANTHER" id="PTHR40012">
    <property type="entry name" value="AUTOPHAGY-RELATED PROTEIN 29"/>
    <property type="match status" value="1"/>
</dbReference>
<evidence type="ECO:0000256" key="6">
    <source>
        <dbReference type="ARBA" id="ARBA00023006"/>
    </source>
</evidence>
<evidence type="ECO:0000259" key="8">
    <source>
        <dbReference type="Pfam" id="PF18388"/>
    </source>
</evidence>
<dbReference type="EMBL" id="CAJVPV010001836">
    <property type="protein sequence ID" value="CAG8509616.1"/>
    <property type="molecule type" value="Genomic_DNA"/>
</dbReference>
<evidence type="ECO:0000313" key="10">
    <source>
        <dbReference type="Proteomes" id="UP000789342"/>
    </source>
</evidence>
<gene>
    <name evidence="9" type="ORF">AMORRO_LOCUS3659</name>
</gene>
<dbReference type="InterPro" id="IPR039113">
    <property type="entry name" value="ATG29"/>
</dbReference>
<dbReference type="PANTHER" id="PTHR40012:SF1">
    <property type="entry name" value="AUTOPHAGY-RELATED PROTEIN 29"/>
    <property type="match status" value="1"/>
</dbReference>
<feature type="region of interest" description="Disordered" evidence="7">
    <location>
        <begin position="352"/>
        <end position="379"/>
    </location>
</feature>
<dbReference type="Proteomes" id="UP000789342">
    <property type="component" value="Unassembled WGS sequence"/>
</dbReference>
<name>A0A9N9F4C9_9GLOM</name>
<keyword evidence="5" id="KW-0653">Protein transport</keyword>
<keyword evidence="10" id="KW-1185">Reference proteome</keyword>
<reference evidence="9" key="1">
    <citation type="submission" date="2021-06" db="EMBL/GenBank/DDBJ databases">
        <authorList>
            <person name="Kallberg Y."/>
            <person name="Tangrot J."/>
            <person name="Rosling A."/>
        </authorList>
    </citation>
    <scope>NUCLEOTIDE SEQUENCE</scope>
    <source>
        <strain evidence="9">CL551</strain>
    </source>
</reference>
<feature type="region of interest" description="Disordered" evidence="7">
    <location>
        <begin position="391"/>
        <end position="412"/>
    </location>
</feature>
<feature type="compositionally biased region" description="Polar residues" evidence="7">
    <location>
        <begin position="142"/>
        <end position="163"/>
    </location>
</feature>